<dbReference type="RefSeq" id="WP_034327190.1">
    <property type="nucleotide sequence ID" value="NZ_CAJTQN010000003.1"/>
</dbReference>
<name>A0A099UDZ4_9HELI</name>
<keyword evidence="11" id="KW-1185">Reference proteome</keyword>
<evidence type="ECO:0000259" key="8">
    <source>
        <dbReference type="Pfam" id="PF10502"/>
    </source>
</evidence>
<dbReference type="PANTHER" id="PTHR43390:SF1">
    <property type="entry name" value="CHLOROPLAST PROCESSING PEPTIDASE"/>
    <property type="match status" value="1"/>
</dbReference>
<dbReference type="Proteomes" id="UP000064525">
    <property type="component" value="Chromosome I"/>
</dbReference>
<proteinExistence type="inferred from homology"/>
<dbReference type="EC" id="3.4.21.89" evidence="3 7"/>
<comment type="similarity">
    <text evidence="2 7">Belongs to the peptidase S26 family.</text>
</comment>
<dbReference type="Pfam" id="PF10502">
    <property type="entry name" value="Peptidase_S26"/>
    <property type="match status" value="2"/>
</dbReference>
<dbReference type="EMBL" id="JRPF02000004">
    <property type="protein sequence ID" value="TLD78662.1"/>
    <property type="molecule type" value="Genomic_DNA"/>
</dbReference>
<dbReference type="PRINTS" id="PR00727">
    <property type="entry name" value="LEADERPTASE"/>
</dbReference>
<dbReference type="STRING" id="76936.BN2458_PEG1184"/>
<dbReference type="PATRIC" id="fig|76936.10.peg.1158"/>
<dbReference type="NCBIfam" id="TIGR02227">
    <property type="entry name" value="sigpep_I_bact"/>
    <property type="match status" value="2"/>
</dbReference>
<reference evidence="10 11" key="1">
    <citation type="journal article" date="2014" name="Genome Announc.">
        <title>Draft genome sequences of eight enterohepatic helicobacter species isolated from both laboratory and wild rodents.</title>
        <authorList>
            <person name="Sheh A."/>
            <person name="Shen Z."/>
            <person name="Fox J.G."/>
        </authorList>
    </citation>
    <scope>NUCLEOTIDE SEQUENCE [LARGE SCALE GENOMIC DNA]</scope>
    <source>
        <strain evidence="10 11">MIT 98-6810</strain>
    </source>
</reference>
<dbReference type="AlphaFoldDB" id="A0A099UDZ4"/>
<feature type="active site" evidence="6">
    <location>
        <position position="39"/>
    </location>
</feature>
<dbReference type="InterPro" id="IPR019758">
    <property type="entry name" value="Pept_S26A_signal_pept_1_CS"/>
</dbReference>
<dbReference type="Gene3D" id="2.10.109.10">
    <property type="entry name" value="Umud Fragment, subunit A"/>
    <property type="match status" value="1"/>
</dbReference>
<comment type="catalytic activity">
    <reaction evidence="1 7">
        <text>Cleavage of hydrophobic, N-terminal signal or leader sequences from secreted and periplasmic proteins.</text>
        <dbReference type="EC" id="3.4.21.89"/>
    </reaction>
</comment>
<dbReference type="GO" id="GO:0009003">
    <property type="term" value="F:signal peptidase activity"/>
    <property type="evidence" value="ECO:0007669"/>
    <property type="project" value="UniProtKB-EC"/>
</dbReference>
<dbReference type="InterPro" id="IPR000223">
    <property type="entry name" value="Pept_S26A_signal_pept_1"/>
</dbReference>
<keyword evidence="7" id="KW-0812">Transmembrane</keyword>
<keyword evidence="7" id="KW-0645">Protease</keyword>
<evidence type="ECO:0000256" key="5">
    <source>
        <dbReference type="ARBA" id="ARBA00022801"/>
    </source>
</evidence>
<evidence type="ECO:0000313" key="11">
    <source>
        <dbReference type="Proteomes" id="UP000029925"/>
    </source>
</evidence>
<evidence type="ECO:0000313" key="12">
    <source>
        <dbReference type="Proteomes" id="UP000064525"/>
    </source>
</evidence>
<dbReference type="OrthoDB" id="9815782at2"/>
<comment type="subcellular location">
    <subcellularLocation>
        <location evidence="7">Membrane</location>
        <topology evidence="7">Single-pass type II membrane protein</topology>
    </subcellularLocation>
</comment>
<protein>
    <recommendedName>
        <fullName evidence="4 7">Signal peptidase I</fullName>
        <ecNumber evidence="3 7">3.4.21.89</ecNumber>
    </recommendedName>
</protein>
<gene>
    <name evidence="10" type="primary">lepB</name>
    <name evidence="9" type="ORF">BN2458_PEG1184</name>
    <name evidence="10" type="ORF">LS75_004970</name>
</gene>
<reference evidence="9" key="3">
    <citation type="submission" date="2015-11" db="EMBL/GenBank/DDBJ databases">
        <authorList>
            <person name="Zhang Y."/>
            <person name="Guo Z."/>
        </authorList>
    </citation>
    <scope>NUCLEOTIDE SEQUENCE</scope>
    <source>
        <strain evidence="9">1</strain>
    </source>
</reference>
<evidence type="ECO:0000256" key="7">
    <source>
        <dbReference type="RuleBase" id="RU362042"/>
    </source>
</evidence>
<dbReference type="CDD" id="cd06530">
    <property type="entry name" value="S26_SPase_I"/>
    <property type="match status" value="2"/>
</dbReference>
<dbReference type="PANTHER" id="PTHR43390">
    <property type="entry name" value="SIGNAL PEPTIDASE I"/>
    <property type="match status" value="1"/>
</dbReference>
<dbReference type="EMBL" id="LN907858">
    <property type="protein sequence ID" value="CUU40069.1"/>
    <property type="molecule type" value="Genomic_DNA"/>
</dbReference>
<dbReference type="PROSITE" id="PS00761">
    <property type="entry name" value="SPASE_I_3"/>
    <property type="match status" value="1"/>
</dbReference>
<evidence type="ECO:0000256" key="4">
    <source>
        <dbReference type="ARBA" id="ARBA00019232"/>
    </source>
</evidence>
<evidence type="ECO:0000313" key="10">
    <source>
        <dbReference type="EMBL" id="TLD78662.1"/>
    </source>
</evidence>
<dbReference type="Proteomes" id="UP000029925">
    <property type="component" value="Unassembled WGS sequence"/>
</dbReference>
<evidence type="ECO:0000256" key="3">
    <source>
        <dbReference type="ARBA" id="ARBA00013208"/>
    </source>
</evidence>
<accession>A0A099UDZ4</accession>
<evidence type="ECO:0000256" key="6">
    <source>
        <dbReference type="PIRSR" id="PIRSR600223-1"/>
    </source>
</evidence>
<dbReference type="InterPro" id="IPR019533">
    <property type="entry name" value="Peptidase_S26"/>
</dbReference>
<keyword evidence="7" id="KW-0472">Membrane</keyword>
<feature type="transmembrane region" description="Helical" evidence="7">
    <location>
        <begin position="15"/>
        <end position="35"/>
    </location>
</feature>
<reference evidence="12" key="2">
    <citation type="submission" date="2015-11" db="EMBL/GenBank/DDBJ databases">
        <authorList>
            <person name="Anvar S.Y."/>
        </authorList>
    </citation>
    <scope>NUCLEOTIDE SEQUENCE [LARGE SCALE GENOMIC DNA]</scope>
</reference>
<keyword evidence="7" id="KW-1133">Transmembrane helix</keyword>
<evidence type="ECO:0000256" key="2">
    <source>
        <dbReference type="ARBA" id="ARBA00009370"/>
    </source>
</evidence>
<dbReference type="GO" id="GO:0004252">
    <property type="term" value="F:serine-type endopeptidase activity"/>
    <property type="evidence" value="ECO:0007669"/>
    <property type="project" value="InterPro"/>
</dbReference>
<sequence length="337" mass="39391">MKNFFSKLWAFTSSWTGTIIIVLVLIFFIMQAFVIPTRSMVSTLFEGDFLFVKKFSYGIPIPRIPWLEINVLPDFKGNGHLFEGERPKRGDVVVFIPPHIEKTYFVKRTFAVGGDEVIFDESGLYLHPFEGDEYVREHYSGHIVVEKLGKLFVKNPYMGRHPGIHYDSVFYKTPFSEYFYSDENGKLYQKVCKEGMTGANIGDMEEGCDLWSRVYNDEPLESFIEDKNIAYTTMKSGRKPIAMMRLDNDMYYIKVADDEFFMIGDNRNNSLDSRFWGSVPYKNIIGQPWFIYFSINKANSQESGADEDKSRRYTIRWERMFKSVEGLEEMMREAMPK</sequence>
<evidence type="ECO:0000256" key="1">
    <source>
        <dbReference type="ARBA" id="ARBA00000677"/>
    </source>
</evidence>
<feature type="active site" evidence="6">
    <location>
        <position position="107"/>
    </location>
</feature>
<dbReference type="SUPFAM" id="SSF51306">
    <property type="entry name" value="LexA/Signal peptidase"/>
    <property type="match status" value="1"/>
</dbReference>
<feature type="domain" description="Peptidase S26" evidence="8">
    <location>
        <begin position="235"/>
        <end position="292"/>
    </location>
</feature>
<dbReference type="GO" id="GO:0016020">
    <property type="term" value="C:membrane"/>
    <property type="evidence" value="ECO:0007669"/>
    <property type="project" value="UniProtKB-SubCell"/>
</dbReference>
<feature type="domain" description="Peptidase S26" evidence="8">
    <location>
        <begin position="14"/>
        <end position="127"/>
    </location>
</feature>
<organism evidence="9 12">
    <name type="scientific">Helicobacter typhlonius</name>
    <dbReference type="NCBI Taxonomy" id="76936"/>
    <lineage>
        <taxon>Bacteria</taxon>
        <taxon>Pseudomonadati</taxon>
        <taxon>Campylobacterota</taxon>
        <taxon>Epsilonproteobacteria</taxon>
        <taxon>Campylobacterales</taxon>
        <taxon>Helicobacteraceae</taxon>
        <taxon>Helicobacter</taxon>
    </lineage>
</organism>
<keyword evidence="5 7" id="KW-0378">Hydrolase</keyword>
<dbReference type="GO" id="GO:0006465">
    <property type="term" value="P:signal peptide processing"/>
    <property type="evidence" value="ECO:0007669"/>
    <property type="project" value="InterPro"/>
</dbReference>
<dbReference type="GeneID" id="78151389"/>
<evidence type="ECO:0000313" key="9">
    <source>
        <dbReference type="EMBL" id="CUU40069.1"/>
    </source>
</evidence>
<dbReference type="InterPro" id="IPR036286">
    <property type="entry name" value="LexA/Signal_pep-like_sf"/>
</dbReference>
<dbReference type="KEGG" id="hty:BN2458_PEG1184"/>